<keyword evidence="2" id="KW-1185">Reference proteome</keyword>
<evidence type="ECO:0000313" key="1">
    <source>
        <dbReference type="EMBL" id="AUD02557.1"/>
    </source>
</evidence>
<dbReference type="KEGG" id="spir:CWM47_12375"/>
<name>A0A2K8YY39_9BACT</name>
<proteinExistence type="predicted"/>
<protein>
    <submittedName>
        <fullName evidence="1">Uncharacterized protein</fullName>
    </submittedName>
</protein>
<dbReference type="EMBL" id="CP025096">
    <property type="protein sequence ID" value="AUD02557.1"/>
    <property type="molecule type" value="Genomic_DNA"/>
</dbReference>
<dbReference type="Proteomes" id="UP000232883">
    <property type="component" value="Chromosome"/>
</dbReference>
<sequence>MAFKVQFSSVNTLLPNQWTLNSHSMNTLPEETRNDLRRIGGELSRLSFDVLTVVGIGDQDDLNHKRLTEVMDHIDQALSGLAEIITGGEDDDEELE</sequence>
<evidence type="ECO:0000313" key="2">
    <source>
        <dbReference type="Proteomes" id="UP000232883"/>
    </source>
</evidence>
<reference evidence="1 2" key="1">
    <citation type="submission" date="2017-11" db="EMBL/GenBank/DDBJ databases">
        <title>Taxonomic description and genome sequences of Spirosoma HA7 sp. nov., isolated from pollen microhabitat of Corylus avellana.</title>
        <authorList>
            <person name="Ambika Manirajan B."/>
            <person name="Suarez C."/>
            <person name="Ratering S."/>
            <person name="Geissler-Plaum R."/>
            <person name="Cardinale M."/>
            <person name="Sylvia S."/>
        </authorList>
    </citation>
    <scope>NUCLEOTIDE SEQUENCE [LARGE SCALE GENOMIC DNA]</scope>
    <source>
        <strain evidence="1 2">HA7</strain>
    </source>
</reference>
<organism evidence="1 2">
    <name type="scientific">Spirosoma pollinicola</name>
    <dbReference type="NCBI Taxonomy" id="2057025"/>
    <lineage>
        <taxon>Bacteria</taxon>
        <taxon>Pseudomonadati</taxon>
        <taxon>Bacteroidota</taxon>
        <taxon>Cytophagia</taxon>
        <taxon>Cytophagales</taxon>
        <taxon>Cytophagaceae</taxon>
        <taxon>Spirosoma</taxon>
    </lineage>
</organism>
<accession>A0A2K8YY39</accession>
<gene>
    <name evidence="1" type="ORF">CWM47_12375</name>
</gene>
<dbReference type="AlphaFoldDB" id="A0A2K8YY39"/>